<evidence type="ECO:0000256" key="1">
    <source>
        <dbReference type="SAM" id="Phobius"/>
    </source>
</evidence>
<name>A0A1B1A0J5_9RHOB</name>
<dbReference type="EMBL" id="CP015230">
    <property type="protein sequence ID" value="ANP40092.1"/>
    <property type="molecule type" value="Genomic_DNA"/>
</dbReference>
<keyword evidence="1" id="KW-0812">Transmembrane</keyword>
<keyword evidence="1" id="KW-1133">Transmembrane helix</keyword>
<reference evidence="2 3" key="1">
    <citation type="journal article" date="2016" name="ISME J.">
        <title>Global occurrence and heterogeneity of the Roseobacter-clade species Ruegeria mobilis.</title>
        <authorList>
            <person name="Sonnenschein E."/>
            <person name="Gram L."/>
        </authorList>
    </citation>
    <scope>NUCLEOTIDE SEQUENCE [LARGE SCALE GENOMIC DNA]</scope>
    <source>
        <strain evidence="2 3">F1926</strain>
    </source>
</reference>
<keyword evidence="1" id="KW-0472">Membrane</keyword>
<dbReference type="RefSeq" id="WP_005658479.1">
    <property type="nucleotide sequence ID" value="NZ_CP015230.1"/>
</dbReference>
<sequence length="183" mass="20409">MGFTEIINTALDRLSFSIGLASCVASGFAALSPWVSANLDPKYLVIAWIVFVFSSVWVVAEIGRWASGRLKNHKRSIAADRGNLFRDIYYLQKKQGGLGGTQWVLEQPFEVASEIADKYARLNNLGIKTPNINPANEGWDFDLHNQFLTALMPFLTTSPMKEVKAQARNILRHLRVTTAPGRD</sequence>
<gene>
    <name evidence="2" type="ORF">K529_004865</name>
</gene>
<evidence type="ECO:0000313" key="3">
    <source>
        <dbReference type="Proteomes" id="UP000013243"/>
    </source>
</evidence>
<dbReference type="GeneID" id="28249139"/>
<protein>
    <submittedName>
        <fullName evidence="2">Uncharacterized protein</fullName>
    </submittedName>
</protein>
<accession>A0A1B1A0J5</accession>
<feature type="transmembrane region" description="Helical" evidence="1">
    <location>
        <begin position="43"/>
        <end position="66"/>
    </location>
</feature>
<proteinExistence type="predicted"/>
<dbReference type="KEGG" id="rmb:K529_004865"/>
<dbReference type="Proteomes" id="UP000013243">
    <property type="component" value="Chromosome"/>
</dbReference>
<organism evidence="2 3">
    <name type="scientific">Tritonibacter mobilis F1926</name>
    <dbReference type="NCBI Taxonomy" id="1265309"/>
    <lineage>
        <taxon>Bacteria</taxon>
        <taxon>Pseudomonadati</taxon>
        <taxon>Pseudomonadota</taxon>
        <taxon>Alphaproteobacteria</taxon>
        <taxon>Rhodobacterales</taxon>
        <taxon>Paracoccaceae</taxon>
        <taxon>Tritonibacter</taxon>
    </lineage>
</organism>
<evidence type="ECO:0000313" key="2">
    <source>
        <dbReference type="EMBL" id="ANP40092.1"/>
    </source>
</evidence>
<dbReference type="AlphaFoldDB" id="A0A1B1A0J5"/>
<feature type="transmembrane region" description="Helical" evidence="1">
    <location>
        <begin position="14"/>
        <end position="37"/>
    </location>
</feature>